<name>A0A9Q1HJV2_HOLLE</name>
<dbReference type="EMBL" id="JAIZAY010000001">
    <property type="protein sequence ID" value="KAJ8048420.1"/>
    <property type="molecule type" value="Genomic_DNA"/>
</dbReference>
<dbReference type="Proteomes" id="UP001152320">
    <property type="component" value="Chromosome 1"/>
</dbReference>
<proteinExistence type="predicted"/>
<keyword evidence="2" id="KW-1185">Reference proteome</keyword>
<sequence>MDPDFNNQFVNLNLISEIRDKDTIKVVYTSPVSSQEENEDDFNTPCNSSLNTSVVSELSDNSSEDTIIIETPPERQPWPGEFPVPRFSYTTETKLAQGNRNFQKDGTLMDTASIKSDVLEKLAEEIFKYKAYPTDQQFSSVAESLIKKHPCLQEPGSYTGCYGWKISLKFKMGNFRTKLRNVGCQEICVNSLKRKQSDRFPAKNIKKPKKAEVNYLPDFPQNETETTMEAERIALLSEVNKKNNEVVINSKMSKTFAQRRKEVVFEKPMASDFKDRWPALFTENQVRSKFVRLTFSLCWHVLNPLRMIIVEKDCRYISEGAGGGGTSTVKFIKSIVS</sequence>
<dbReference type="PANTHER" id="PTHR31025:SF25">
    <property type="entry name" value="ZINC FINGER (C2H2)-60"/>
    <property type="match status" value="1"/>
</dbReference>
<dbReference type="AlphaFoldDB" id="A0A9Q1HJV2"/>
<evidence type="ECO:0008006" key="3">
    <source>
        <dbReference type="Google" id="ProtNLM"/>
    </source>
</evidence>
<reference evidence="1" key="1">
    <citation type="submission" date="2021-10" db="EMBL/GenBank/DDBJ databases">
        <title>Tropical sea cucumber genome reveals ecological adaptation and Cuvierian tubules defense mechanism.</title>
        <authorList>
            <person name="Chen T."/>
        </authorList>
    </citation>
    <scope>NUCLEOTIDE SEQUENCE</scope>
    <source>
        <strain evidence="1">Nanhai2018</strain>
        <tissue evidence="1">Muscle</tissue>
    </source>
</reference>
<organism evidence="1 2">
    <name type="scientific">Holothuria leucospilota</name>
    <name type="common">Black long sea cucumber</name>
    <name type="synonym">Mertensiothuria leucospilota</name>
    <dbReference type="NCBI Taxonomy" id="206669"/>
    <lineage>
        <taxon>Eukaryota</taxon>
        <taxon>Metazoa</taxon>
        <taxon>Echinodermata</taxon>
        <taxon>Eleutherozoa</taxon>
        <taxon>Echinozoa</taxon>
        <taxon>Holothuroidea</taxon>
        <taxon>Aspidochirotacea</taxon>
        <taxon>Aspidochirotida</taxon>
        <taxon>Holothuriidae</taxon>
        <taxon>Holothuria</taxon>
    </lineage>
</organism>
<protein>
    <recommendedName>
        <fullName evidence="3">Sterile alpha motif domain-containing 3-like</fullName>
    </recommendedName>
</protein>
<comment type="caution">
    <text evidence="1">The sequence shown here is derived from an EMBL/GenBank/DDBJ whole genome shotgun (WGS) entry which is preliminary data.</text>
</comment>
<dbReference type="PANTHER" id="PTHR31025">
    <property type="entry name" value="SI:CH211-196P9.1-RELATED"/>
    <property type="match status" value="1"/>
</dbReference>
<evidence type="ECO:0000313" key="2">
    <source>
        <dbReference type="Proteomes" id="UP001152320"/>
    </source>
</evidence>
<accession>A0A9Q1HJV2</accession>
<evidence type="ECO:0000313" key="1">
    <source>
        <dbReference type="EMBL" id="KAJ8048420.1"/>
    </source>
</evidence>
<gene>
    <name evidence="1" type="ORF">HOLleu_00732</name>
</gene>
<dbReference type="OrthoDB" id="8999651at2759"/>